<organism evidence="2 3">
    <name type="scientific">Clydaea vesicula</name>
    <dbReference type="NCBI Taxonomy" id="447962"/>
    <lineage>
        <taxon>Eukaryota</taxon>
        <taxon>Fungi</taxon>
        <taxon>Fungi incertae sedis</taxon>
        <taxon>Chytridiomycota</taxon>
        <taxon>Chytridiomycota incertae sedis</taxon>
        <taxon>Chytridiomycetes</taxon>
        <taxon>Lobulomycetales</taxon>
        <taxon>Lobulomycetaceae</taxon>
        <taxon>Clydaea</taxon>
    </lineage>
</organism>
<protein>
    <submittedName>
        <fullName evidence="2">Uncharacterized protein</fullName>
    </submittedName>
</protein>
<name>A0AAD5U7S3_9FUNG</name>
<sequence>MPVLLQRRQSHLSFPEHFDTLNHALNLLGSIITNVEETQPLTSEKIRHATLSLLQLPEPFYKKEFTKDGKKLHNEKVNSNVPPISTQKTKSSFIDPTLEFYSVKPKNVKELRKLIVMKEWEKGRLARWWKWHDEQLTILQNEEQKTLRRKQFLTKLSSHPWLSQEVNFPPSPTSKIAISSHEQKRLKRKMLLEKLVDGTISGPSPLSDHELQKRDSENHHTRKSALSRLRQHRPNATSIEKKTTSISKLSKESLGKPHKIMENLQHTSSSFSKKNHQENITEIINRHRQTVLKTSLNTGVLKTPSLRDEVKDAIVLEKWNENREKLLLKIEETLKNTGDLDANLLSQKDLLFYNGLKSRQQTIESVIIASID</sequence>
<keyword evidence="3" id="KW-1185">Reference proteome</keyword>
<accession>A0AAD5U7S3</accession>
<feature type="compositionally biased region" description="Basic and acidic residues" evidence="1">
    <location>
        <begin position="207"/>
        <end position="219"/>
    </location>
</feature>
<comment type="caution">
    <text evidence="2">The sequence shown here is derived from an EMBL/GenBank/DDBJ whole genome shotgun (WGS) entry which is preliminary data.</text>
</comment>
<feature type="compositionally biased region" description="Basic and acidic residues" evidence="1">
    <location>
        <begin position="239"/>
        <end position="256"/>
    </location>
</feature>
<evidence type="ECO:0000256" key="1">
    <source>
        <dbReference type="SAM" id="MobiDB-lite"/>
    </source>
</evidence>
<evidence type="ECO:0000313" key="2">
    <source>
        <dbReference type="EMBL" id="KAJ3224338.1"/>
    </source>
</evidence>
<evidence type="ECO:0000313" key="3">
    <source>
        <dbReference type="Proteomes" id="UP001211065"/>
    </source>
</evidence>
<dbReference type="EMBL" id="JADGJW010000096">
    <property type="protein sequence ID" value="KAJ3224338.1"/>
    <property type="molecule type" value="Genomic_DNA"/>
</dbReference>
<dbReference type="Proteomes" id="UP001211065">
    <property type="component" value="Unassembled WGS sequence"/>
</dbReference>
<feature type="region of interest" description="Disordered" evidence="1">
    <location>
        <begin position="198"/>
        <end position="256"/>
    </location>
</feature>
<dbReference type="AlphaFoldDB" id="A0AAD5U7S3"/>
<gene>
    <name evidence="2" type="ORF">HK099_008582</name>
</gene>
<feature type="compositionally biased region" description="Basic residues" evidence="1">
    <location>
        <begin position="220"/>
        <end position="233"/>
    </location>
</feature>
<reference evidence="2" key="1">
    <citation type="submission" date="2020-05" db="EMBL/GenBank/DDBJ databases">
        <title>Phylogenomic resolution of chytrid fungi.</title>
        <authorList>
            <person name="Stajich J.E."/>
            <person name="Amses K."/>
            <person name="Simmons R."/>
            <person name="Seto K."/>
            <person name="Myers J."/>
            <person name="Bonds A."/>
            <person name="Quandt C.A."/>
            <person name="Barry K."/>
            <person name="Liu P."/>
            <person name="Grigoriev I."/>
            <person name="Longcore J.E."/>
            <person name="James T.Y."/>
        </authorList>
    </citation>
    <scope>NUCLEOTIDE SEQUENCE</scope>
    <source>
        <strain evidence="2">JEL0476</strain>
    </source>
</reference>
<proteinExistence type="predicted"/>